<dbReference type="InterPro" id="IPR037723">
    <property type="entry name" value="C2D_Ferlin"/>
</dbReference>
<evidence type="ECO:0000256" key="9">
    <source>
        <dbReference type="SAM" id="MobiDB-lite"/>
    </source>
</evidence>
<protein>
    <submittedName>
        <fullName evidence="13">Myoferlin</fullName>
    </submittedName>
</protein>
<feature type="compositionally biased region" description="Polar residues" evidence="9">
    <location>
        <begin position="1249"/>
        <end position="1262"/>
    </location>
</feature>
<keyword evidence="4" id="KW-0547">Nucleotide-binding</keyword>
<dbReference type="CDD" id="cd04017">
    <property type="entry name" value="C2D_Ferlin"/>
    <property type="match status" value="1"/>
</dbReference>
<feature type="region of interest" description="Disordered" evidence="9">
    <location>
        <begin position="363"/>
        <end position="383"/>
    </location>
</feature>
<dbReference type="InterPro" id="IPR006614">
    <property type="entry name" value="Peroxin/Ferlin"/>
</dbReference>
<keyword evidence="3" id="KW-0677">Repeat</keyword>
<dbReference type="Pfam" id="PF00168">
    <property type="entry name" value="C2"/>
    <property type="match status" value="3"/>
</dbReference>
<dbReference type="Pfam" id="PF08165">
    <property type="entry name" value="FerA"/>
    <property type="match status" value="1"/>
</dbReference>
<evidence type="ECO:0000256" key="1">
    <source>
        <dbReference type="ARBA" id="ARBA00007561"/>
    </source>
</evidence>
<dbReference type="InterPro" id="IPR035892">
    <property type="entry name" value="C2_domain_sf"/>
</dbReference>
<dbReference type="PANTHER" id="PTHR12546:SF55">
    <property type="entry name" value="MYOFERLIN"/>
    <property type="match status" value="1"/>
</dbReference>
<dbReference type="SMART" id="SM00239">
    <property type="entry name" value="C2"/>
    <property type="match status" value="3"/>
</dbReference>
<reference evidence="13 14" key="1">
    <citation type="journal article" date="2019" name="Genome Biol. Evol.">
        <title>Whole-Genome Sequencing of the Giant Devil Catfish, Bagarius yarrelli.</title>
        <authorList>
            <person name="Jiang W."/>
            <person name="Lv Y."/>
            <person name="Cheng L."/>
            <person name="Yang K."/>
            <person name="Chao B."/>
            <person name="Wang X."/>
            <person name="Li Y."/>
            <person name="Pan X."/>
            <person name="You X."/>
            <person name="Zhang Y."/>
            <person name="Yang J."/>
            <person name="Li J."/>
            <person name="Zhang X."/>
            <person name="Liu S."/>
            <person name="Sun C."/>
            <person name="Yang J."/>
            <person name="Shi Q."/>
        </authorList>
    </citation>
    <scope>NUCLEOTIDE SEQUENCE [LARGE SCALE GENOMIC DNA]</scope>
    <source>
        <strain evidence="13">JWS20170419001</strain>
        <tissue evidence="13">Muscle</tissue>
    </source>
</reference>
<evidence type="ECO:0000256" key="3">
    <source>
        <dbReference type="ARBA" id="ARBA00022737"/>
    </source>
</evidence>
<feature type="region of interest" description="Disordered" evidence="9">
    <location>
        <begin position="1769"/>
        <end position="1788"/>
    </location>
</feature>
<evidence type="ECO:0000313" key="14">
    <source>
        <dbReference type="Proteomes" id="UP000319801"/>
    </source>
</evidence>
<dbReference type="SMART" id="SM01200">
    <property type="entry name" value="FerA"/>
    <property type="match status" value="1"/>
</dbReference>
<dbReference type="GO" id="GO:0003924">
    <property type="term" value="F:GTPase activity"/>
    <property type="evidence" value="ECO:0007669"/>
    <property type="project" value="InterPro"/>
</dbReference>
<feature type="compositionally biased region" description="Basic and acidic residues" evidence="9">
    <location>
        <begin position="1171"/>
        <end position="1185"/>
    </location>
</feature>
<evidence type="ECO:0000256" key="2">
    <source>
        <dbReference type="ARBA" id="ARBA00022692"/>
    </source>
</evidence>
<feature type="transmembrane region" description="Helical" evidence="10">
    <location>
        <begin position="1555"/>
        <end position="1574"/>
    </location>
</feature>
<dbReference type="InterPro" id="IPR027417">
    <property type="entry name" value="P-loop_NTPase"/>
</dbReference>
<dbReference type="SUPFAM" id="SSF49562">
    <property type="entry name" value="C2 domain (Calcium/lipid-binding domain, CaLB)"/>
    <property type="match status" value="4"/>
</dbReference>
<evidence type="ECO:0000256" key="4">
    <source>
        <dbReference type="ARBA" id="ARBA00022741"/>
    </source>
</evidence>
<evidence type="ECO:0000259" key="12">
    <source>
        <dbReference type="PROSITE" id="PS51469"/>
    </source>
</evidence>
<feature type="compositionally biased region" description="Polar residues" evidence="9">
    <location>
        <begin position="1189"/>
        <end position="1202"/>
    </location>
</feature>
<dbReference type="InterPro" id="IPR037725">
    <property type="entry name" value="C2F_Ferlin"/>
</dbReference>
<dbReference type="Pfam" id="PF08150">
    <property type="entry name" value="FerB"/>
    <property type="match status" value="1"/>
</dbReference>
<dbReference type="InterPro" id="IPR001806">
    <property type="entry name" value="Small_GTPase"/>
</dbReference>
<keyword evidence="5 10" id="KW-1133">Transmembrane helix</keyword>
<sequence>MIQEPGEPIQFEVSIGNYGNKLDSTCKPLASTTHYSCAMFDGNHYYYLPWADTKPVVAVMSFWEDISHRLDAVNIILHIANRLQENITELKTAILAKTPDRTLFEIWNKLLSQLIEDLSSLKLPELEGKANLTALDIQIKKLRDSTLQSIQASAEHMLQESANSMDSVATVDSWLDKLKQLAEEPQNSMPDVIIWMLRGEKRVAYSRIPAHQVLYSVYSNEACGQYCGKTQTVFLKYPMDKNKGSKIPAQVRVNMWLGLVAVEKKFNTYAEGTFNVFAELYENQAKMLGKWGTSGLLNRPKYSDVTGKVKLKQEYFLPPVSWQWEGDWFVDPEKSLLTEADAGHSEFVDEVYENQTRYPGGEWAAASEPYTDVNGEKTHPPEEIECPRGWEWMDEWTFDDKRAVDERGWEYGLTIPPDDKPKSWVAAEKMYHVHRRRRKIRPRRKIAGGASATEKKDTGNPDGWEFSSLIGWKFHQKERSSDSFRRRRWRRKMGPSDSIGPSAIFKLEGALGMDMEEKGDEKGSKSGATNLFGANTPNVSCIFEQFYEYHLRVYVYQARNLLALDKDSFSDPYVHVSFLHMSQTTETVKSTLNPTWDQALIFNKVKIYGDPQNLARDPPLVVLEIFDNDQVGGETELPLVPPKRGDMLYMVPQGIRPVVQLTVIEILAWGLRNMKTYQLAPVTSPSLVVECGGEMIESAVIKNMKKSPNFPGNVLQLKVLLPKDEMYTPPIVLKVIDHRPFGRKPVVGQCTIDSLEEYRCDPFSTTAEVAMASKVALMAVAPRDLHINIEERPLLETQEKELIDWWSKFYASTGEHQKCGPYLQKGYDTLKVFNSELENVPEFKGLTDFCDTFKLQRGKSDTGEDDPSVVGELKGSFKLYPISDDPSIPPPPQQFRELPDSGPQECLVRIYVIRAVNLQPKDNNGLCDPYIKISLGKKTIDDRDNYNPNTLSPVFGRMFEMSCFLPQDKDLKVSVYDFDLLSHDEKVGETVIDLENRLLSRFGSYCGLPQTYCIWMAGKEEDKQKTDVHYRSLDGDGNFNWRFVFEFDYLPAEQLCLVSKKEHFWSLDKTEFRIPPQLIIQIWDNDKFSLDDYLGTVELNLQNLLSPAKTPEKCSLHMLDNMTKTPQKFDQSKSLFAQKSVRGWWPCYIEKDKQKVLGGKVEMTLEIVNEKEADERPAGKGRDEPNMNPVLNSPNSSYSTSALEYERENKLAPVFESPRMSRRSLRLHTNSAHYGDDSLLDSSINRSVSYSTDSRVHQQSKTVKTRRSKRSVSNSSTLFQTPVKSQSLALQAHNSSMHSCAASDASLISSLLDESSIQERTLVDSFWDQRLHADHSFSLNNSGTHMAQTQTSTLHSGYICNNCVASRSDRRDALQAYPASNTCSSSSCSYSSAALHSTAVDGAASAASAALTSPHTTVYSRERNRRHRTVQLCSLTERCVRVCRSAGESSAAALTLPAQYIGLQKTSSGSANGGHASYCGTMNINEKVTLKDPHTLNGPLCDDCKEKHTSETIAASTGSSRVPWLVEALWLLVSFAGFVLTGSAGSGAVHWLGTAWYQLVTLMSLFNVFFLTRIMPIVQRLFLIVLPFVLTLAVLWYWGMLNFLTLWPVANVTRDSAINNVVDLQPDIPVSSATINLTEVIADSELSVVSEADSERLARIEQSLGMLWDKVASSGGKQEERHAEVLGLCSSLKEELRTNTDKDTMGEWVGTLLEQRLSLLRVEMEKETEHTQQHQEKSEDKDTEETQESRLAKIEALLLELAQRTEELQTRQEAEVPPPAVSGETENVSHSTLLAQVRRLEDALSSIRADLQGIKGCKGRCEQLDSLHDTISAQVKKELQVLLYGSEQKNVKLPSSLMQWLSTQYVSNSDLLASLGALEKTILGNLSLQIEEMQQKPSKETITHGVMQATEQSGLSGEDVQLIVQNALKLYSEDRIGLVDYALESGGGSILSTRCSETYETKTALMSLFGFPLWYPDVHPGNCWAFKGSTGYLVIRLCVKIVPTAFSLEHIPKSLSPTGNISSAPRNFSVYGLEDEQQEEGQLLGEYVYEEDGDALQTYLVEENNKEAFQIIELRVLSNWGHPEYTAVGKTCLLISYTTNAFPGEYIPTVFDNYSANVMVDGKPVNLGLWDTAGQEDYDRLRPLSYPQTWYPEVRHHCPNTPIILVGTKIDLREDKDTIEKLKEKKLTPITYPQGLAMAKEIGSVKYLECSALTQRGLKTVFDEAIRAVLCPPPVKKPKPKCLLL</sequence>
<evidence type="ECO:0000256" key="5">
    <source>
        <dbReference type="ARBA" id="ARBA00022989"/>
    </source>
</evidence>
<feature type="region of interest" description="Disordered" evidence="9">
    <location>
        <begin position="1725"/>
        <end position="1748"/>
    </location>
</feature>
<dbReference type="GO" id="GO:0005886">
    <property type="term" value="C:plasma membrane"/>
    <property type="evidence" value="ECO:0007669"/>
    <property type="project" value="UniProtKB-ARBA"/>
</dbReference>
<evidence type="ECO:0000256" key="7">
    <source>
        <dbReference type="ARBA" id="ARBA00023136"/>
    </source>
</evidence>
<dbReference type="OrthoDB" id="270970at2759"/>
<dbReference type="Gene3D" id="3.40.50.300">
    <property type="entry name" value="P-loop containing nucleotide triphosphate hydrolases"/>
    <property type="match status" value="1"/>
</dbReference>
<dbReference type="PROSITE" id="PS51469">
    <property type="entry name" value="SUN"/>
    <property type="match status" value="1"/>
</dbReference>
<dbReference type="FunFam" id="3.40.50.300:FF:001806">
    <property type="entry name" value="rho-related GTP-binding protein RhoD isoform X3"/>
    <property type="match status" value="1"/>
</dbReference>
<keyword evidence="6" id="KW-0175">Coiled coil</keyword>
<dbReference type="Proteomes" id="UP000319801">
    <property type="component" value="Unassembled WGS sequence"/>
</dbReference>
<accession>A0A556TIL5</accession>
<keyword evidence="2 10" id="KW-0812">Transmembrane</keyword>
<dbReference type="GO" id="GO:0005525">
    <property type="term" value="F:GTP binding"/>
    <property type="evidence" value="ECO:0007669"/>
    <property type="project" value="InterPro"/>
</dbReference>
<dbReference type="PANTHER" id="PTHR12546">
    <property type="entry name" value="FER-1-LIKE"/>
    <property type="match status" value="1"/>
</dbReference>
<dbReference type="InterPro" id="IPR005225">
    <property type="entry name" value="Small_GTP-bd"/>
</dbReference>
<dbReference type="EMBL" id="VCAZ01000002">
    <property type="protein sequence ID" value="TSK14576.1"/>
    <property type="molecule type" value="Genomic_DNA"/>
</dbReference>
<feature type="transmembrane region" description="Helical" evidence="10">
    <location>
        <begin position="1581"/>
        <end position="1599"/>
    </location>
</feature>
<dbReference type="SUPFAM" id="SSF52540">
    <property type="entry name" value="P-loop containing nucleoside triphosphate hydrolases"/>
    <property type="match status" value="1"/>
</dbReference>
<evidence type="ECO:0000256" key="8">
    <source>
        <dbReference type="ARBA" id="ARBA00037816"/>
    </source>
</evidence>
<feature type="domain" description="SUN" evidence="12">
    <location>
        <begin position="1931"/>
        <end position="2098"/>
    </location>
</feature>
<dbReference type="SMART" id="SM00173">
    <property type="entry name" value="RAS"/>
    <property type="match status" value="1"/>
</dbReference>
<dbReference type="Gene3D" id="2.60.40.150">
    <property type="entry name" value="C2 domain"/>
    <property type="match status" value="3"/>
</dbReference>
<dbReference type="SMART" id="SM00694">
    <property type="entry name" value="DysFC"/>
    <property type="match status" value="2"/>
</dbReference>
<keyword evidence="14" id="KW-1185">Reference proteome</keyword>
<keyword evidence="7 10" id="KW-0472">Membrane</keyword>
<dbReference type="FunFam" id="2.60.40.150:FF:000021">
    <property type="entry name" value="dysferlin isoform X2"/>
    <property type="match status" value="1"/>
</dbReference>
<evidence type="ECO:0000256" key="10">
    <source>
        <dbReference type="SAM" id="Phobius"/>
    </source>
</evidence>
<comment type="similarity">
    <text evidence="1">Belongs to the ferlin family.</text>
</comment>
<dbReference type="InterPro" id="IPR012919">
    <property type="entry name" value="SUN_dom"/>
</dbReference>
<feature type="region of interest" description="Disordered" evidence="9">
    <location>
        <begin position="1171"/>
        <end position="1203"/>
    </location>
</feature>
<dbReference type="PRINTS" id="PR00449">
    <property type="entry name" value="RASTRNSFRMNG"/>
</dbReference>
<dbReference type="GO" id="GO:0007009">
    <property type="term" value="P:plasma membrane organization"/>
    <property type="evidence" value="ECO:0007669"/>
    <property type="project" value="TreeGrafter"/>
</dbReference>
<dbReference type="InterPro" id="IPR012560">
    <property type="entry name" value="Ferlin_A-domain"/>
</dbReference>
<gene>
    <name evidence="13" type="ORF">Baya_0559</name>
</gene>
<dbReference type="PROSITE" id="PS51420">
    <property type="entry name" value="RHO"/>
    <property type="match status" value="1"/>
</dbReference>
<feature type="domain" description="C2" evidence="11">
    <location>
        <begin position="533"/>
        <end position="659"/>
    </location>
</feature>
<dbReference type="PROSITE" id="PS50004">
    <property type="entry name" value="C2"/>
    <property type="match status" value="2"/>
</dbReference>
<feature type="domain" description="C2" evidence="11">
    <location>
        <begin position="889"/>
        <end position="1007"/>
    </location>
</feature>
<feature type="compositionally biased region" description="Basic and acidic residues" evidence="9">
    <location>
        <begin position="1725"/>
        <end position="1740"/>
    </location>
</feature>
<evidence type="ECO:0000313" key="13">
    <source>
        <dbReference type="EMBL" id="TSK14576.1"/>
    </source>
</evidence>
<evidence type="ECO:0000259" key="11">
    <source>
        <dbReference type="PROSITE" id="PS50004"/>
    </source>
</evidence>
<dbReference type="InterPro" id="IPR037721">
    <property type="entry name" value="Ferlin"/>
</dbReference>
<dbReference type="InterPro" id="IPR037724">
    <property type="entry name" value="C2E_Ferlin"/>
</dbReference>
<evidence type="ECO:0000256" key="6">
    <source>
        <dbReference type="ARBA" id="ARBA00023054"/>
    </source>
</evidence>
<dbReference type="NCBIfam" id="TIGR00231">
    <property type="entry name" value="small_GTP"/>
    <property type="match status" value="1"/>
</dbReference>
<proteinExistence type="inferred from homology"/>
<dbReference type="FunFam" id="2.60.120.260:FF:000009">
    <property type="entry name" value="SUN domain-containing protein 1 isoform X1"/>
    <property type="match status" value="1"/>
</dbReference>
<dbReference type="Pfam" id="PF07738">
    <property type="entry name" value="Sad1_UNC"/>
    <property type="match status" value="1"/>
</dbReference>
<dbReference type="CDD" id="cd04037">
    <property type="entry name" value="C2E_Ferlin"/>
    <property type="match status" value="1"/>
</dbReference>
<dbReference type="GO" id="GO:0061025">
    <property type="term" value="P:membrane fusion"/>
    <property type="evidence" value="ECO:0007669"/>
    <property type="project" value="TreeGrafter"/>
</dbReference>
<dbReference type="Gene3D" id="2.60.120.260">
    <property type="entry name" value="Galactose-binding domain-like"/>
    <property type="match status" value="1"/>
</dbReference>
<organism evidence="13 14">
    <name type="scientific">Bagarius yarrelli</name>
    <name type="common">Goonch</name>
    <name type="synonym">Bagrus yarrelli</name>
    <dbReference type="NCBI Taxonomy" id="175774"/>
    <lineage>
        <taxon>Eukaryota</taxon>
        <taxon>Metazoa</taxon>
        <taxon>Chordata</taxon>
        <taxon>Craniata</taxon>
        <taxon>Vertebrata</taxon>
        <taxon>Euteleostomi</taxon>
        <taxon>Actinopterygii</taxon>
        <taxon>Neopterygii</taxon>
        <taxon>Teleostei</taxon>
        <taxon>Ostariophysi</taxon>
        <taxon>Siluriformes</taxon>
        <taxon>Sisoridae</taxon>
        <taxon>Sisorinae</taxon>
        <taxon>Bagarius</taxon>
    </lineage>
</organism>
<dbReference type="Pfam" id="PF00071">
    <property type="entry name" value="Ras"/>
    <property type="match status" value="1"/>
</dbReference>
<dbReference type="GO" id="GO:0005637">
    <property type="term" value="C:nuclear inner membrane"/>
    <property type="evidence" value="ECO:0007669"/>
    <property type="project" value="UniProtKB-SubCell"/>
</dbReference>
<comment type="caution">
    <text evidence="13">The sequence shown here is derived from an EMBL/GenBank/DDBJ whole genome shotgun (WGS) entry which is preliminary data.</text>
</comment>
<comment type="subcellular location">
    <subcellularLocation>
        <location evidence="8">Nucleus inner membrane</location>
        <topology evidence="8">Single-pass type II membrane protein</topology>
    </subcellularLocation>
</comment>
<dbReference type="InterPro" id="IPR012561">
    <property type="entry name" value="Ferlin_B-domain"/>
</dbReference>
<feature type="region of interest" description="Disordered" evidence="9">
    <location>
        <begin position="1249"/>
        <end position="1277"/>
    </location>
</feature>
<feature type="compositionally biased region" description="Basic and acidic residues" evidence="9">
    <location>
        <begin position="374"/>
        <end position="383"/>
    </location>
</feature>
<dbReference type="CDD" id="cd08374">
    <property type="entry name" value="C2F_Ferlin"/>
    <property type="match status" value="1"/>
</dbReference>
<dbReference type="SMART" id="SM00693">
    <property type="entry name" value="DysFN"/>
    <property type="match status" value="2"/>
</dbReference>
<dbReference type="SMART" id="SM00175">
    <property type="entry name" value="RAB"/>
    <property type="match status" value="1"/>
</dbReference>
<dbReference type="SMART" id="SM01201">
    <property type="entry name" value="FerB"/>
    <property type="match status" value="1"/>
</dbReference>
<name>A0A556TIL5_BAGYA</name>
<dbReference type="InterPro" id="IPR000008">
    <property type="entry name" value="C2_dom"/>
</dbReference>
<dbReference type="SMART" id="SM00174">
    <property type="entry name" value="RHO"/>
    <property type="match status" value="1"/>
</dbReference>